<evidence type="ECO:0000313" key="2">
    <source>
        <dbReference type="Proteomes" id="UP000199602"/>
    </source>
</evidence>
<gene>
    <name evidence="1" type="ORF">SAMN04488516_10653</name>
</gene>
<dbReference type="GO" id="GO:0009288">
    <property type="term" value="C:bacterial-type flagellum"/>
    <property type="evidence" value="ECO:0007669"/>
    <property type="project" value="InterPro"/>
</dbReference>
<dbReference type="EMBL" id="FNIN01000006">
    <property type="protein sequence ID" value="SDN75106.1"/>
    <property type="molecule type" value="Genomic_DNA"/>
</dbReference>
<reference evidence="1 2" key="1">
    <citation type="submission" date="2016-10" db="EMBL/GenBank/DDBJ databases">
        <authorList>
            <person name="de Groot N.N."/>
        </authorList>
    </citation>
    <scope>NUCLEOTIDE SEQUENCE [LARGE SCALE GENOMIC DNA]</scope>
    <source>
        <strain evidence="1 2">DSM 15269</strain>
    </source>
</reference>
<dbReference type="GO" id="GO:0003824">
    <property type="term" value="F:catalytic activity"/>
    <property type="evidence" value="ECO:0007669"/>
    <property type="project" value="InterPro"/>
</dbReference>
<dbReference type="OrthoDB" id="5455460at2"/>
<evidence type="ECO:0000313" key="1">
    <source>
        <dbReference type="EMBL" id="SDN75106.1"/>
    </source>
</evidence>
<keyword evidence="2" id="KW-1185">Reference proteome</keyword>
<dbReference type="Gene3D" id="1.10.287.500">
    <property type="entry name" value="Helix hairpin bin"/>
    <property type="match status" value="2"/>
</dbReference>
<sequence length="235" mass="26874">MKDLSQEILDNLSSKLEVSLKDVIAEVLEKEVSKALAKTLMESEFYRNLSEELRSGLKNIYSNIEETKKTGLSQKETEYLLNETSDQLDAILRTTEQATMEIMGLVEKHLDQMPQIEEICQRVKKGQVCPEDGFTLLAWQKSLNQDLLSIMTSLSFQDLTGQRIKKIIDALRQIEEQVFQLYVSSSLSLKVKEKNPDKDFEEIKQEAQAKMSELKGPQEKVKQEDVDELLAELGL</sequence>
<name>A0A1H0DYK0_9BACT</name>
<protein>
    <submittedName>
        <fullName evidence="1">Chemotaxis protein CheZ</fullName>
    </submittedName>
</protein>
<proteinExistence type="predicted"/>
<accession>A0A1H0DYK0</accession>
<dbReference type="Proteomes" id="UP000199602">
    <property type="component" value="Unassembled WGS sequence"/>
</dbReference>
<dbReference type="STRING" id="206665.SAMN04488516_10653"/>
<dbReference type="AlphaFoldDB" id="A0A1H0DYK0"/>
<organism evidence="1 2">
    <name type="scientific">Desulfonauticus submarinus</name>
    <dbReference type="NCBI Taxonomy" id="206665"/>
    <lineage>
        <taxon>Bacteria</taxon>
        <taxon>Pseudomonadati</taxon>
        <taxon>Thermodesulfobacteriota</taxon>
        <taxon>Desulfovibrionia</taxon>
        <taxon>Desulfovibrionales</taxon>
        <taxon>Desulfonauticaceae</taxon>
        <taxon>Desulfonauticus</taxon>
    </lineage>
</organism>
<dbReference type="GO" id="GO:0050920">
    <property type="term" value="P:regulation of chemotaxis"/>
    <property type="evidence" value="ECO:0007669"/>
    <property type="project" value="InterPro"/>
</dbReference>
<dbReference type="RefSeq" id="WP_092065315.1">
    <property type="nucleotide sequence ID" value="NZ_FNIN01000006.1"/>
</dbReference>
<dbReference type="SUPFAM" id="SSF75708">
    <property type="entry name" value="Chemotaxis phosphatase CheZ"/>
    <property type="match status" value="1"/>
</dbReference>
<dbReference type="InterPro" id="IPR007439">
    <property type="entry name" value="Chemotax_Pase_CheZ"/>
</dbReference>
<dbReference type="Pfam" id="PF04344">
    <property type="entry name" value="CheZ"/>
    <property type="match status" value="1"/>
</dbReference>